<feature type="compositionally biased region" description="Basic and acidic residues" evidence="1">
    <location>
        <begin position="18"/>
        <end position="34"/>
    </location>
</feature>
<name>C3Y5H1_BRAFL</name>
<dbReference type="AlphaFoldDB" id="C3Y5H1"/>
<organism>
    <name type="scientific">Branchiostoma floridae</name>
    <name type="common">Florida lancelet</name>
    <name type="synonym">Amphioxus</name>
    <dbReference type="NCBI Taxonomy" id="7739"/>
    <lineage>
        <taxon>Eukaryota</taxon>
        <taxon>Metazoa</taxon>
        <taxon>Chordata</taxon>
        <taxon>Cephalochordata</taxon>
        <taxon>Leptocardii</taxon>
        <taxon>Amphioxiformes</taxon>
        <taxon>Branchiostomatidae</taxon>
        <taxon>Branchiostoma</taxon>
    </lineage>
</organism>
<dbReference type="InParanoid" id="C3Y5H1"/>
<evidence type="ECO:0000313" key="2">
    <source>
        <dbReference type="EMBL" id="EEN64218.1"/>
    </source>
</evidence>
<proteinExistence type="predicted"/>
<sequence length="176" mass="19741">MPTTTADFLKRDIMKKTARHYENGNENSKGHYENDDQFPDTNKVTNGHYENDDQFSFEVGAKKRPNENGDQFVDEEKTLGVHYDNEIGAKSAFKASAPYEAPVAVQEITSAVYNTTCISPEEQQGQIVQIEGQVTTNNPAQEYVTFPDSQKTTEKQQGVTYVPKDCDVMDSADTKK</sequence>
<dbReference type="EMBL" id="GG666487">
    <property type="protein sequence ID" value="EEN64218.1"/>
    <property type="molecule type" value="Genomic_DNA"/>
</dbReference>
<evidence type="ECO:0000256" key="1">
    <source>
        <dbReference type="SAM" id="MobiDB-lite"/>
    </source>
</evidence>
<reference evidence="2" key="1">
    <citation type="journal article" date="2008" name="Nature">
        <title>The amphioxus genome and the evolution of the chordate karyotype.</title>
        <authorList>
            <consortium name="US DOE Joint Genome Institute (JGI-PGF)"/>
            <person name="Putnam N.H."/>
            <person name="Butts T."/>
            <person name="Ferrier D.E.K."/>
            <person name="Furlong R.F."/>
            <person name="Hellsten U."/>
            <person name="Kawashima T."/>
            <person name="Robinson-Rechavi M."/>
            <person name="Shoguchi E."/>
            <person name="Terry A."/>
            <person name="Yu J.-K."/>
            <person name="Benito-Gutierrez E.L."/>
            <person name="Dubchak I."/>
            <person name="Garcia-Fernandez J."/>
            <person name="Gibson-Brown J.J."/>
            <person name="Grigoriev I.V."/>
            <person name="Horton A.C."/>
            <person name="de Jong P.J."/>
            <person name="Jurka J."/>
            <person name="Kapitonov V.V."/>
            <person name="Kohara Y."/>
            <person name="Kuroki Y."/>
            <person name="Lindquist E."/>
            <person name="Lucas S."/>
            <person name="Osoegawa K."/>
            <person name="Pennacchio L.A."/>
            <person name="Salamov A.A."/>
            <person name="Satou Y."/>
            <person name="Sauka-Spengler T."/>
            <person name="Schmutz J."/>
            <person name="Shin-I T."/>
            <person name="Toyoda A."/>
            <person name="Bronner-Fraser M."/>
            <person name="Fujiyama A."/>
            <person name="Holland L.Z."/>
            <person name="Holland P.W.H."/>
            <person name="Satoh N."/>
            <person name="Rokhsar D.S."/>
        </authorList>
    </citation>
    <scope>NUCLEOTIDE SEQUENCE [LARGE SCALE GENOMIC DNA]</scope>
    <source>
        <strain evidence="2">S238N-H82</strain>
        <tissue evidence="2">Testes</tissue>
    </source>
</reference>
<feature type="region of interest" description="Disordered" evidence="1">
    <location>
        <begin position="18"/>
        <end position="50"/>
    </location>
</feature>
<protein>
    <submittedName>
        <fullName evidence="2">Uncharacterized protein</fullName>
    </submittedName>
</protein>
<gene>
    <name evidence="2" type="ORF">BRAFLDRAFT_90351</name>
</gene>
<accession>C3Y5H1</accession>